<evidence type="ECO:0000256" key="2">
    <source>
        <dbReference type="ARBA" id="ARBA00004651"/>
    </source>
</evidence>
<dbReference type="InterPro" id="IPR000849">
    <property type="entry name" value="Sugar_P_transporter"/>
</dbReference>
<dbReference type="GO" id="GO:0005765">
    <property type="term" value="C:lysosomal membrane"/>
    <property type="evidence" value="ECO:0007669"/>
    <property type="project" value="UniProtKB-SubCell"/>
</dbReference>
<dbReference type="Proteomes" id="UP000199287">
    <property type="component" value="Unassembled WGS sequence"/>
</dbReference>
<evidence type="ECO:0000256" key="1">
    <source>
        <dbReference type="ARBA" id="ARBA00004155"/>
    </source>
</evidence>
<feature type="transmembrane region" description="Helical" evidence="27">
    <location>
        <begin position="9"/>
        <end position="27"/>
    </location>
</feature>
<evidence type="ECO:0000256" key="15">
    <source>
        <dbReference type="ARBA" id="ARBA00044898"/>
    </source>
</evidence>
<dbReference type="InterPro" id="IPR052187">
    <property type="entry name" value="MFSD1"/>
</dbReference>
<evidence type="ECO:0000256" key="5">
    <source>
        <dbReference type="ARBA" id="ARBA00022692"/>
    </source>
</evidence>
<comment type="catalytic activity">
    <reaction evidence="9">
        <text>L-lysyl-L-alanine(out) = L-lysyl-L-alanine(in)</text>
        <dbReference type="Rhea" id="RHEA:79399"/>
        <dbReference type="ChEBI" id="CHEBI:229954"/>
    </reaction>
</comment>
<comment type="catalytic activity">
    <reaction evidence="12">
        <text>L-alpha-aminoacyl-L-histidine(out) = L-alpha-aminoacyl-L-histidine(in)</text>
        <dbReference type="Rhea" id="RHEA:79375"/>
        <dbReference type="ChEBI" id="CHEBI:229967"/>
    </reaction>
</comment>
<evidence type="ECO:0000256" key="22">
    <source>
        <dbReference type="ARBA" id="ARBA00044985"/>
    </source>
</evidence>
<dbReference type="SUPFAM" id="SSF103473">
    <property type="entry name" value="MFS general substrate transporter"/>
    <property type="match status" value="1"/>
</dbReference>
<evidence type="ECO:0000256" key="3">
    <source>
        <dbReference type="ARBA" id="ARBA00008335"/>
    </source>
</evidence>
<comment type="catalytic activity">
    <reaction evidence="14">
        <text>L-alpha-aminoacyl-L-lysine(out) = L-alpha-aminoacyl-L-lysine(in)</text>
        <dbReference type="Rhea" id="RHEA:79383"/>
        <dbReference type="ChEBI" id="CHEBI:229966"/>
    </reaction>
</comment>
<dbReference type="PROSITE" id="PS50850">
    <property type="entry name" value="MFS"/>
    <property type="match status" value="1"/>
</dbReference>
<gene>
    <name evidence="29" type="ORF">SAMN05192551_10878</name>
</gene>
<proteinExistence type="inferred from homology"/>
<keyword evidence="5 27" id="KW-0812">Transmembrane</keyword>
<evidence type="ECO:0000256" key="14">
    <source>
        <dbReference type="ARBA" id="ARBA00044893"/>
    </source>
</evidence>
<dbReference type="InterPro" id="IPR011701">
    <property type="entry name" value="MFS"/>
</dbReference>
<comment type="catalytic activity">
    <reaction evidence="10">
        <text>L-histidyl-glycine(out) = L-histidyl-glycine(in)</text>
        <dbReference type="Rhea" id="RHEA:79395"/>
        <dbReference type="ChEBI" id="CHEBI:229957"/>
    </reaction>
</comment>
<comment type="similarity">
    <text evidence="3">Belongs to the major facilitator superfamily.</text>
</comment>
<evidence type="ECO:0000256" key="26">
    <source>
        <dbReference type="SAM" id="MobiDB-lite"/>
    </source>
</evidence>
<evidence type="ECO:0000256" key="7">
    <source>
        <dbReference type="ARBA" id="ARBA00023136"/>
    </source>
</evidence>
<evidence type="ECO:0000256" key="20">
    <source>
        <dbReference type="ARBA" id="ARBA00044919"/>
    </source>
</evidence>
<feature type="compositionally biased region" description="Basic and acidic residues" evidence="26">
    <location>
        <begin position="191"/>
        <end position="212"/>
    </location>
</feature>
<evidence type="ECO:0000256" key="10">
    <source>
        <dbReference type="ARBA" id="ARBA00044878"/>
    </source>
</evidence>
<name>A0A1I3GA49_9FIRM</name>
<dbReference type="GO" id="GO:0022857">
    <property type="term" value="F:transmembrane transporter activity"/>
    <property type="evidence" value="ECO:0007669"/>
    <property type="project" value="InterPro"/>
</dbReference>
<evidence type="ECO:0000256" key="19">
    <source>
        <dbReference type="ARBA" id="ARBA00044912"/>
    </source>
</evidence>
<comment type="catalytic activity">
    <reaction evidence="16">
        <text>L-arginyl-L-alpha-amino acid(out) = L-arginyl-L-alpha-amino acid(in)</text>
        <dbReference type="Rhea" id="RHEA:79371"/>
        <dbReference type="ChEBI" id="CHEBI:84315"/>
    </reaction>
</comment>
<evidence type="ECO:0000256" key="25">
    <source>
        <dbReference type="ARBA" id="ARBA00046376"/>
    </source>
</evidence>
<feature type="transmembrane region" description="Helical" evidence="27">
    <location>
        <begin position="39"/>
        <end position="55"/>
    </location>
</feature>
<evidence type="ECO:0000259" key="28">
    <source>
        <dbReference type="PROSITE" id="PS50850"/>
    </source>
</evidence>
<dbReference type="PANTHER" id="PTHR23512">
    <property type="entry name" value="MAJOR FACILITATOR SUPERFAMILY DOMAIN-CONTAINING PROTEIN 1"/>
    <property type="match status" value="1"/>
</dbReference>
<evidence type="ECO:0000256" key="27">
    <source>
        <dbReference type="SAM" id="Phobius"/>
    </source>
</evidence>
<dbReference type="PIRSF" id="PIRSF002808">
    <property type="entry name" value="Hexose_phosphate_transp"/>
    <property type="match status" value="1"/>
</dbReference>
<comment type="catalytic activity">
    <reaction evidence="13">
        <text>L-lysyl-L-alpha-amino acid(out) = L-lysyl-L-alpha-amino acid(in)</text>
        <dbReference type="Rhea" id="RHEA:79387"/>
        <dbReference type="ChEBI" id="CHEBI:229965"/>
    </reaction>
</comment>
<evidence type="ECO:0000256" key="6">
    <source>
        <dbReference type="ARBA" id="ARBA00022989"/>
    </source>
</evidence>
<evidence type="ECO:0000256" key="18">
    <source>
        <dbReference type="ARBA" id="ARBA00044903"/>
    </source>
</evidence>
<evidence type="ECO:0000256" key="13">
    <source>
        <dbReference type="ARBA" id="ARBA00044891"/>
    </source>
</evidence>
<evidence type="ECO:0000256" key="23">
    <source>
        <dbReference type="ARBA" id="ARBA00045018"/>
    </source>
</evidence>
<comment type="catalytic activity">
    <reaction evidence="21">
        <text>L-lysyl-glycine(out) = L-lysyl-glycine(in)</text>
        <dbReference type="Rhea" id="RHEA:79407"/>
        <dbReference type="ChEBI" id="CHEBI:191202"/>
    </reaction>
</comment>
<evidence type="ECO:0000256" key="21">
    <source>
        <dbReference type="ARBA" id="ARBA00044924"/>
    </source>
</evidence>
<evidence type="ECO:0000313" key="29">
    <source>
        <dbReference type="EMBL" id="SFI20277.1"/>
    </source>
</evidence>
<sequence>MKKISSKYVVWLVFGLAFMIGFFHRYSIGIIADPLREDLLLSTAGISLLSSMYFYTYGFLQIPCGIMVDAQGPRRVVLMGMSAVFIGSIFFALSPTPFLLYIARALIGFGAATVFTSIFKIQALWFKPTEFATIAGMTAVIGNVGGMLATAPFYHLTNALGWRGGHLILAIITVIPILIIYGWITDRPPAETDTKEDKEEHKNLEKNIEKPPQKQPQKITEGLKVVVSNPYAWVNAVILFMVFGSYMSFSGLWGPHFLRYVYEIPLEQAANLIMIYMAGVLIGSPAIGMISDRLQKRKRVLQAALFLLVAGWATMILILPVFQKMWLLMPVLFITGAVSISPMLCFTNTKELIPQEYTGIATGFVNMAPFFGTSVINSLFAWFLRTEETAATYQAGALLFLLAAIIGFTASFFMKEGLEAKVSKIH</sequence>
<organism evidence="29 30">
    <name type="scientific">Tindallia magadiensis</name>
    <dbReference type="NCBI Taxonomy" id="69895"/>
    <lineage>
        <taxon>Bacteria</taxon>
        <taxon>Bacillati</taxon>
        <taxon>Bacillota</taxon>
        <taxon>Clostridia</taxon>
        <taxon>Peptostreptococcales</taxon>
        <taxon>Tindalliaceae</taxon>
        <taxon>Tindallia</taxon>
    </lineage>
</organism>
<evidence type="ECO:0000256" key="4">
    <source>
        <dbReference type="ARBA" id="ARBA00022448"/>
    </source>
</evidence>
<feature type="transmembrane region" description="Helical" evidence="27">
    <location>
        <begin position="325"/>
        <end position="346"/>
    </location>
</feature>
<evidence type="ECO:0000313" key="30">
    <source>
        <dbReference type="Proteomes" id="UP000199287"/>
    </source>
</evidence>
<dbReference type="STRING" id="69895.SAMN05192551_10878"/>
<feature type="domain" description="Major facilitator superfamily (MFS) profile" evidence="28">
    <location>
        <begin position="10"/>
        <end position="419"/>
    </location>
</feature>
<feature type="transmembrane region" description="Helical" evidence="27">
    <location>
        <begin position="395"/>
        <end position="414"/>
    </location>
</feature>
<comment type="catalytic activity">
    <reaction evidence="18">
        <text>L-arginyl-glycine(out) = L-arginyl-glycine(in)</text>
        <dbReference type="Rhea" id="RHEA:79391"/>
        <dbReference type="ChEBI" id="CHEBI:229955"/>
    </reaction>
</comment>
<keyword evidence="7 27" id="KW-0472">Membrane</keyword>
<reference evidence="30" key="1">
    <citation type="submission" date="2016-10" db="EMBL/GenBank/DDBJ databases">
        <authorList>
            <person name="Varghese N."/>
            <person name="Submissions S."/>
        </authorList>
    </citation>
    <scope>NUCLEOTIDE SEQUENCE [LARGE SCALE GENOMIC DNA]</scope>
    <source>
        <strain evidence="30">Z-7934</strain>
    </source>
</reference>
<evidence type="ECO:0000256" key="24">
    <source>
        <dbReference type="ARBA" id="ARBA00045709"/>
    </source>
</evidence>
<dbReference type="CDD" id="cd06174">
    <property type="entry name" value="MFS"/>
    <property type="match status" value="1"/>
</dbReference>
<dbReference type="Pfam" id="PF07690">
    <property type="entry name" value="MFS_1"/>
    <property type="match status" value="1"/>
</dbReference>
<dbReference type="Gene3D" id="1.20.1250.20">
    <property type="entry name" value="MFS general substrate transporter like domains"/>
    <property type="match status" value="2"/>
</dbReference>
<evidence type="ECO:0000256" key="17">
    <source>
        <dbReference type="ARBA" id="ARBA00044900"/>
    </source>
</evidence>
<dbReference type="InterPro" id="IPR020846">
    <property type="entry name" value="MFS_dom"/>
</dbReference>
<feature type="transmembrane region" description="Helical" evidence="27">
    <location>
        <begin position="358"/>
        <end position="383"/>
    </location>
</feature>
<keyword evidence="8" id="KW-0458">Lysosome</keyword>
<feature type="transmembrane region" description="Helical" evidence="27">
    <location>
        <begin position="231"/>
        <end position="249"/>
    </location>
</feature>
<feature type="transmembrane region" description="Helical" evidence="27">
    <location>
        <begin position="99"/>
        <end position="119"/>
    </location>
</feature>
<accession>A0A1I3GA49</accession>
<feature type="transmembrane region" description="Helical" evidence="27">
    <location>
        <begin position="300"/>
        <end position="319"/>
    </location>
</feature>
<evidence type="ECO:0000256" key="8">
    <source>
        <dbReference type="ARBA" id="ARBA00023228"/>
    </source>
</evidence>
<comment type="function">
    <text evidence="24">Lysosomal dipeptide uniporter that selectively exports lysine, arginine or histidine-containing dipeptides with a net positive charge from the lysosome lumen into the cytosol. Could play a role in a specific type of protein O-glycosylation indirectly regulating macrophages migration and tissue invasion. Also essential for liver homeostasis.</text>
</comment>
<feature type="transmembrane region" description="Helical" evidence="27">
    <location>
        <begin position="269"/>
        <end position="288"/>
    </location>
</feature>
<keyword evidence="30" id="KW-1185">Reference proteome</keyword>
<evidence type="ECO:0000256" key="12">
    <source>
        <dbReference type="ARBA" id="ARBA00044884"/>
    </source>
</evidence>
<feature type="transmembrane region" description="Helical" evidence="27">
    <location>
        <begin position="166"/>
        <end position="184"/>
    </location>
</feature>
<feature type="transmembrane region" description="Helical" evidence="27">
    <location>
        <begin position="76"/>
        <end position="93"/>
    </location>
</feature>
<feature type="region of interest" description="Disordered" evidence="26">
    <location>
        <begin position="191"/>
        <end position="216"/>
    </location>
</feature>
<dbReference type="GO" id="GO:0005886">
    <property type="term" value="C:plasma membrane"/>
    <property type="evidence" value="ECO:0007669"/>
    <property type="project" value="UniProtKB-SubCell"/>
</dbReference>
<comment type="catalytic activity">
    <reaction evidence="15">
        <text>L-aspartyl-L-lysine(out) = L-aspartyl-L-lysine(in)</text>
        <dbReference type="Rhea" id="RHEA:79411"/>
        <dbReference type="ChEBI" id="CHEBI:229953"/>
    </reaction>
</comment>
<evidence type="ECO:0000256" key="9">
    <source>
        <dbReference type="ARBA" id="ARBA00044876"/>
    </source>
</evidence>
<feature type="transmembrane region" description="Helical" evidence="27">
    <location>
        <begin position="131"/>
        <end position="154"/>
    </location>
</feature>
<comment type="catalytic activity">
    <reaction evidence="19">
        <text>L-histidyl-L-alpha-amino acid(out) = L-histidyl-L-alpha-amino acid(in)</text>
        <dbReference type="Rhea" id="RHEA:79379"/>
        <dbReference type="ChEBI" id="CHEBI:229964"/>
    </reaction>
</comment>
<comment type="subunit">
    <text evidence="25">Homodimer. Interacts with lysosomal protein GLMP (via lumenal domain); the interaction starts while both proteins are still in the endoplasmic reticulum and is required for stabilization of MFSD1 in lysosomes but has no direct effect on its targeting to lysosomes or transporter activity.</text>
</comment>
<evidence type="ECO:0000256" key="16">
    <source>
        <dbReference type="ARBA" id="ARBA00044899"/>
    </source>
</evidence>
<dbReference type="EMBL" id="FOQA01000008">
    <property type="protein sequence ID" value="SFI20277.1"/>
    <property type="molecule type" value="Genomic_DNA"/>
</dbReference>
<comment type="subcellular location">
    <subcellularLocation>
        <location evidence="2">Cell membrane</location>
        <topology evidence="2">Multi-pass membrane protein</topology>
    </subcellularLocation>
    <subcellularLocation>
        <location evidence="1">Lysosome membrane</location>
        <topology evidence="1">Multi-pass membrane protein</topology>
    </subcellularLocation>
</comment>
<dbReference type="AlphaFoldDB" id="A0A1I3GA49"/>
<dbReference type="PANTHER" id="PTHR23512:SF3">
    <property type="entry name" value="MAJOR FACILITATOR SUPERFAMILY DOMAIN-CONTAINING PROTEIN 1"/>
    <property type="match status" value="1"/>
</dbReference>
<dbReference type="OrthoDB" id="9773404at2"/>
<dbReference type="InterPro" id="IPR036259">
    <property type="entry name" value="MFS_trans_sf"/>
</dbReference>
<keyword evidence="4" id="KW-0813">Transport</keyword>
<keyword evidence="6 27" id="KW-1133">Transmembrane helix</keyword>
<dbReference type="RefSeq" id="WP_093373127.1">
    <property type="nucleotide sequence ID" value="NZ_FOQA01000008.1"/>
</dbReference>
<comment type="catalytic activity">
    <reaction evidence="17">
        <text>L-lysyl-L-lysine(out) = L-lysyl-L-lysine(in)</text>
        <dbReference type="Rhea" id="RHEA:79403"/>
        <dbReference type="ChEBI" id="CHEBI:229956"/>
    </reaction>
</comment>
<comment type="catalytic activity">
    <reaction evidence="20">
        <text>L-alanyl-L-lysine(out) = L-alanyl-L-lysine(in)</text>
        <dbReference type="Rhea" id="RHEA:79415"/>
        <dbReference type="ChEBI" id="CHEBI:192470"/>
    </reaction>
</comment>
<protein>
    <recommendedName>
        <fullName evidence="22">Lysosomal dipeptide transporter MFSD1</fullName>
    </recommendedName>
    <alternativeName>
        <fullName evidence="23">Major facilitator superfamily domain-containing protein 1</fullName>
    </alternativeName>
</protein>
<evidence type="ECO:0000256" key="11">
    <source>
        <dbReference type="ARBA" id="ARBA00044881"/>
    </source>
</evidence>
<comment type="catalytic activity">
    <reaction evidence="11">
        <text>L-alpha-aminoacyl-L-arginine(out) = L-alpha-aminoacyl-L-arginine(in)</text>
        <dbReference type="Rhea" id="RHEA:79367"/>
        <dbReference type="ChEBI" id="CHEBI:229968"/>
    </reaction>
</comment>